<dbReference type="InterPro" id="IPR025285">
    <property type="entry name" value="DUF4145"/>
</dbReference>
<reference evidence="2" key="1">
    <citation type="submission" date="2019-10" db="EMBL/GenBank/DDBJ databases">
        <authorList>
            <consortium name="PulseNet: The National Subtyping Network for Foodborne Disease Surveillance"/>
            <person name="Tarr C.L."/>
            <person name="Trees E."/>
            <person name="Katz L.S."/>
            <person name="Carleton-Romer H.A."/>
            <person name="Stroika S."/>
            <person name="Kucerova Z."/>
            <person name="Roache K.F."/>
            <person name="Sabol A.L."/>
            <person name="Besser J."/>
            <person name="Gerner-Smidt P."/>
        </authorList>
    </citation>
    <scope>NUCLEOTIDE SEQUENCE</scope>
    <source>
        <strain evidence="2">PNUSAS108628</strain>
    </source>
</reference>
<comment type="caution">
    <text evidence="2">The sequence shown here is derived from an EMBL/GenBank/DDBJ whole genome shotgun (WGS) entry which is preliminary data.</text>
</comment>
<dbReference type="AlphaFoldDB" id="A0A629K6Y0"/>
<organism evidence="2">
    <name type="scientific">Salmonella enterica</name>
    <name type="common">Salmonella choleraesuis</name>
    <dbReference type="NCBI Taxonomy" id="28901"/>
    <lineage>
        <taxon>Bacteria</taxon>
        <taxon>Pseudomonadati</taxon>
        <taxon>Pseudomonadota</taxon>
        <taxon>Gammaproteobacteria</taxon>
        <taxon>Enterobacterales</taxon>
        <taxon>Enterobacteriaceae</taxon>
        <taxon>Salmonella</taxon>
    </lineage>
</organism>
<gene>
    <name evidence="2" type="ORF">GCB20_05750</name>
</gene>
<name>A0A629K6Y0_SALER</name>
<accession>A0A629K6Y0</accession>
<dbReference type="EMBL" id="AAMCFY010000013">
    <property type="protein sequence ID" value="EDF8918466.1"/>
    <property type="molecule type" value="Genomic_DNA"/>
</dbReference>
<sequence length="257" mass="29524">MPYFHKFVDVKCATCDSRTGFSLIMCTPLREKQYNHYRGMDEWVDSKTHFRGLFTCNNCHNPACIEFHFKSDYSKNSSLTEMTRSPMVFLNCLRPIDLNKERTFAVDIQNMGIVLNQYFSISLIHPEGRLAIPEHLPENIRKIFVDDLMQTTSTRFIVMACRSIIEAACRDKLGEDSCKKSLVQMISMLVERGELGSIVGDWAHVVRQLGNEVVHRFDAPSPGTEEAKDILNLTVIFLELLYTYPAKIQKLKEKSNS</sequence>
<protein>
    <submittedName>
        <fullName evidence="2">DUF4145 domain-containing protein</fullName>
    </submittedName>
</protein>
<proteinExistence type="predicted"/>
<evidence type="ECO:0000313" key="2">
    <source>
        <dbReference type="EMBL" id="EDF8918466.1"/>
    </source>
</evidence>
<evidence type="ECO:0000259" key="1">
    <source>
        <dbReference type="Pfam" id="PF13643"/>
    </source>
</evidence>
<feature type="domain" description="DUF4145" evidence="1">
    <location>
        <begin position="157"/>
        <end position="233"/>
    </location>
</feature>
<dbReference type="Pfam" id="PF13643">
    <property type="entry name" value="DUF4145"/>
    <property type="match status" value="1"/>
</dbReference>